<dbReference type="STRING" id="717606.PaecuDRAFT_2320"/>
<dbReference type="InterPro" id="IPR014755">
    <property type="entry name" value="Cu-Rt/internalin_Ig-like"/>
</dbReference>
<dbReference type="AlphaFoldDB" id="E0I9I3"/>
<evidence type="ECO:0000256" key="2">
    <source>
        <dbReference type="SAM" id="SignalP"/>
    </source>
</evidence>
<dbReference type="EMBL" id="AEDD01000005">
    <property type="protein sequence ID" value="EFM11067.1"/>
    <property type="molecule type" value="Genomic_DNA"/>
</dbReference>
<evidence type="ECO:0000313" key="4">
    <source>
        <dbReference type="EMBL" id="EFM11067.1"/>
    </source>
</evidence>
<evidence type="ECO:0000313" key="5">
    <source>
        <dbReference type="Proteomes" id="UP000005387"/>
    </source>
</evidence>
<keyword evidence="1 2" id="KW-0732">Signal</keyword>
<name>E0I9I3_9BACL</name>
<dbReference type="PROSITE" id="PS51272">
    <property type="entry name" value="SLH"/>
    <property type="match status" value="2"/>
</dbReference>
<dbReference type="Gene3D" id="2.60.40.1220">
    <property type="match status" value="1"/>
</dbReference>
<dbReference type="Pfam" id="PF13290">
    <property type="entry name" value="CHB_HEX_C_1"/>
    <property type="match status" value="2"/>
</dbReference>
<feature type="domain" description="SLH" evidence="3">
    <location>
        <begin position="98"/>
        <end position="161"/>
    </location>
</feature>
<proteinExistence type="predicted"/>
<evidence type="ECO:0000259" key="3">
    <source>
        <dbReference type="PROSITE" id="PS51272"/>
    </source>
</evidence>
<dbReference type="eggNOG" id="COG2273">
    <property type="taxonomic scope" value="Bacteria"/>
</dbReference>
<dbReference type="eggNOG" id="COG0747">
    <property type="taxonomic scope" value="Bacteria"/>
</dbReference>
<feature type="signal peptide" evidence="2">
    <location>
        <begin position="1"/>
        <end position="28"/>
    </location>
</feature>
<organism evidence="4 5">
    <name type="scientific">Paenibacillus curdlanolyticus YK9</name>
    <dbReference type="NCBI Taxonomy" id="717606"/>
    <lineage>
        <taxon>Bacteria</taxon>
        <taxon>Bacillati</taxon>
        <taxon>Bacillota</taxon>
        <taxon>Bacilli</taxon>
        <taxon>Bacillales</taxon>
        <taxon>Paenibacillaceae</taxon>
        <taxon>Paenibacillus</taxon>
    </lineage>
</organism>
<dbReference type="InterPro" id="IPR059177">
    <property type="entry name" value="GH29D-like_dom"/>
</dbReference>
<sequence length="697" mass="72930">MKKRMLSFSIAALLGINAAAFTFPATMAAKTSADFTDLKDLDAATKAKFDAMISAGIFDGISDTTFGLKDEMNRAQFAKVAALITGIEVNKDLKTSSFSDVKADDAANGYALPYIEALKAAGVTEGYGAGTYNPAGKVTKEQLATFLVRTLNKDAEAKTKTGNDSTVSDWAEGYVALALELKLLANGADGKFGGQANATRDLLLTGAYEAKQQYVSPGKVSLTEAKQVSVKKINVSFNKPVDTTKASLSITKAEGAQVEWAADTKSATLTFAKKLEAGSYIITLAGLDASAVDKTTAAVTVEAEKVTKIEFTSASDTVARSKAVDIPFKAINQFGETVQDLSGFEVRSSVSASIDLRSMAVTADTSSMLKGDRIFVTLIHSASGLQASKTYTVGAAEVVLPANPTPSVVETVATPTASVSGGAVTVGTSVSLLDATEGATIYYTTDNSEPSPTNGVVYSYPITIADNMTIKAIAIKNGMTNSAIMSVSYTITQAQAQVATPAAEQLDSSGSVLVTLSTTTPDATIYYTTDGIHDPSTNPQNDLYTIAYNGPFYVSTGSTVKAIAAKSGMANSNILTQQITVTPSAVLSADALEYMGDSNTSGRSLLKLTFSKNVSQISAEAGIYIVTIQDGMNYDSVTFHSATWGGVGHENEVTLEVDSLANISPQTFVNVQVYNVQTADLSETIGYSHNQAGYMAP</sequence>
<keyword evidence="5" id="KW-1185">Reference proteome</keyword>
<reference evidence="4 5" key="1">
    <citation type="submission" date="2010-07" db="EMBL/GenBank/DDBJ databases">
        <title>The draft genome of Paenibacillus curdlanolyticus YK9.</title>
        <authorList>
            <consortium name="US DOE Joint Genome Institute (JGI-PGF)"/>
            <person name="Lucas S."/>
            <person name="Copeland A."/>
            <person name="Lapidus A."/>
            <person name="Cheng J.-F."/>
            <person name="Bruce D."/>
            <person name="Goodwin L."/>
            <person name="Pitluck S."/>
            <person name="Land M.L."/>
            <person name="Hauser L."/>
            <person name="Chang Y.-J."/>
            <person name="Jeffries C."/>
            <person name="Anderson I.J."/>
            <person name="Johnson E."/>
            <person name="Loganathan U."/>
            <person name="Mulhopadhyay B."/>
            <person name="Kyrpides N."/>
            <person name="Woyke T.J."/>
        </authorList>
    </citation>
    <scope>NUCLEOTIDE SEQUENCE [LARGE SCALE GENOMIC DNA]</scope>
    <source>
        <strain evidence="4 5">YK9</strain>
    </source>
</reference>
<dbReference type="Pfam" id="PF00395">
    <property type="entry name" value="SLH"/>
    <property type="match status" value="2"/>
</dbReference>
<accession>E0I9I3</accession>
<protein>
    <submittedName>
        <fullName evidence="4">S-layer domain protein</fullName>
    </submittedName>
</protein>
<evidence type="ECO:0000256" key="1">
    <source>
        <dbReference type="ARBA" id="ARBA00022729"/>
    </source>
</evidence>
<feature type="chain" id="PRO_5038430880" evidence="2">
    <location>
        <begin position="29"/>
        <end position="697"/>
    </location>
</feature>
<dbReference type="RefSeq" id="WP_006038316.1">
    <property type="nucleotide sequence ID" value="NZ_AEDD01000005.1"/>
</dbReference>
<feature type="domain" description="SLH" evidence="3">
    <location>
        <begin position="31"/>
        <end position="95"/>
    </location>
</feature>
<dbReference type="OrthoDB" id="1706086at2"/>
<dbReference type="InterPro" id="IPR001119">
    <property type="entry name" value="SLH_dom"/>
</dbReference>
<gene>
    <name evidence="4" type="ORF">PaecuDRAFT_2320</name>
</gene>
<dbReference type="Proteomes" id="UP000005387">
    <property type="component" value="Unassembled WGS sequence"/>
</dbReference>